<keyword evidence="3" id="KW-1185">Reference proteome</keyword>
<dbReference type="Proteomes" id="UP000659388">
    <property type="component" value="Unassembled WGS sequence"/>
</dbReference>
<sequence>MKKNKQAFILCIGVVLAIFLLMVIKRDVTSKSASMEKVASSIEAED</sequence>
<keyword evidence="1" id="KW-0472">Membrane</keyword>
<keyword evidence="1" id="KW-1133">Transmembrane helix</keyword>
<accession>A0A937FCB6</accession>
<feature type="transmembrane region" description="Helical" evidence="1">
    <location>
        <begin position="6"/>
        <end position="24"/>
    </location>
</feature>
<proteinExistence type="predicted"/>
<organism evidence="2 3">
    <name type="scientific">Fulvivirga sediminis</name>
    <dbReference type="NCBI Taxonomy" id="2803949"/>
    <lineage>
        <taxon>Bacteria</taxon>
        <taxon>Pseudomonadati</taxon>
        <taxon>Bacteroidota</taxon>
        <taxon>Cytophagia</taxon>
        <taxon>Cytophagales</taxon>
        <taxon>Fulvivirgaceae</taxon>
        <taxon>Fulvivirga</taxon>
    </lineage>
</organism>
<evidence type="ECO:0000313" key="3">
    <source>
        <dbReference type="Proteomes" id="UP000659388"/>
    </source>
</evidence>
<comment type="caution">
    <text evidence="2">The sequence shown here is derived from an EMBL/GenBank/DDBJ whole genome shotgun (WGS) entry which is preliminary data.</text>
</comment>
<evidence type="ECO:0000256" key="1">
    <source>
        <dbReference type="SAM" id="Phobius"/>
    </source>
</evidence>
<reference evidence="2" key="1">
    <citation type="submission" date="2021-01" db="EMBL/GenBank/DDBJ databases">
        <title>Fulvivirga kasyanovii gen. nov., sp nov., a novel member of the phylum Bacteroidetes isolated from seawater in a mussel farm.</title>
        <authorList>
            <person name="Zhao L.-H."/>
            <person name="Wang Z.-J."/>
        </authorList>
    </citation>
    <scope>NUCLEOTIDE SEQUENCE</scope>
    <source>
        <strain evidence="2">2943</strain>
    </source>
</reference>
<keyword evidence="1" id="KW-0812">Transmembrane</keyword>
<protein>
    <submittedName>
        <fullName evidence="2">Uncharacterized protein</fullName>
    </submittedName>
</protein>
<evidence type="ECO:0000313" key="2">
    <source>
        <dbReference type="EMBL" id="MBL3658174.1"/>
    </source>
</evidence>
<name>A0A937FCB6_9BACT</name>
<dbReference type="AlphaFoldDB" id="A0A937FCB6"/>
<dbReference type="RefSeq" id="WP_202245968.1">
    <property type="nucleotide sequence ID" value="NZ_JAESIY010000011.1"/>
</dbReference>
<gene>
    <name evidence="2" type="ORF">JL102_18625</name>
</gene>
<dbReference type="EMBL" id="JAESIY010000011">
    <property type="protein sequence ID" value="MBL3658174.1"/>
    <property type="molecule type" value="Genomic_DNA"/>
</dbReference>